<feature type="transmembrane region" description="Helical" evidence="1">
    <location>
        <begin position="12"/>
        <end position="36"/>
    </location>
</feature>
<evidence type="ECO:0000256" key="1">
    <source>
        <dbReference type="SAM" id="Phobius"/>
    </source>
</evidence>
<dbReference type="EMBL" id="SHLD01000001">
    <property type="protein sequence ID" value="RZU77680.1"/>
    <property type="molecule type" value="Genomic_DNA"/>
</dbReference>
<name>A0A4Q8BHZ1_9ACTN</name>
<keyword evidence="3" id="KW-1185">Reference proteome</keyword>
<sequence>MFGKIARHLAGATAACLVFVVQGIVIYVGLLAYALIADADIGGPLAGLLLVLLAAALGIALVPLLFVPASVAGEVAAKSGRLLAKLLVAFAVASVLATIYVVLVAVATDVPIANTLVACLLGAVAVLGPTAACVGVTHGVRKIRPKRGAQQAVDGMAKVA</sequence>
<proteinExistence type="predicted"/>
<keyword evidence="1" id="KW-1133">Transmembrane helix</keyword>
<dbReference type="AlphaFoldDB" id="A0A4Q8BHZ1"/>
<evidence type="ECO:0000313" key="3">
    <source>
        <dbReference type="Proteomes" id="UP000294114"/>
    </source>
</evidence>
<feature type="transmembrane region" description="Helical" evidence="1">
    <location>
        <begin position="48"/>
        <end position="71"/>
    </location>
</feature>
<gene>
    <name evidence="2" type="ORF">EV384_6418</name>
</gene>
<reference evidence="2 3" key="1">
    <citation type="submission" date="2019-02" db="EMBL/GenBank/DDBJ databases">
        <title>Sequencing the genomes of 1000 actinobacteria strains.</title>
        <authorList>
            <person name="Klenk H.-P."/>
        </authorList>
    </citation>
    <scope>NUCLEOTIDE SEQUENCE [LARGE SCALE GENOMIC DNA]</scope>
    <source>
        <strain evidence="2 3">DSM 45612</strain>
    </source>
</reference>
<protein>
    <submittedName>
        <fullName evidence="2">Uncharacterized protein</fullName>
    </submittedName>
</protein>
<dbReference type="RefSeq" id="WP_130339210.1">
    <property type="nucleotide sequence ID" value="NZ_SHLD01000001.1"/>
</dbReference>
<organism evidence="2 3">
    <name type="scientific">Micromonospora kangleipakensis</name>
    <dbReference type="NCBI Taxonomy" id="1077942"/>
    <lineage>
        <taxon>Bacteria</taxon>
        <taxon>Bacillati</taxon>
        <taxon>Actinomycetota</taxon>
        <taxon>Actinomycetes</taxon>
        <taxon>Micromonosporales</taxon>
        <taxon>Micromonosporaceae</taxon>
        <taxon>Micromonospora</taxon>
    </lineage>
</organism>
<keyword evidence="1" id="KW-0472">Membrane</keyword>
<keyword evidence="1" id="KW-0812">Transmembrane</keyword>
<evidence type="ECO:0000313" key="2">
    <source>
        <dbReference type="EMBL" id="RZU77680.1"/>
    </source>
</evidence>
<comment type="caution">
    <text evidence="2">The sequence shown here is derived from an EMBL/GenBank/DDBJ whole genome shotgun (WGS) entry which is preliminary data.</text>
</comment>
<feature type="transmembrane region" description="Helical" evidence="1">
    <location>
        <begin position="112"/>
        <end position="137"/>
    </location>
</feature>
<dbReference type="Proteomes" id="UP000294114">
    <property type="component" value="Unassembled WGS sequence"/>
</dbReference>
<accession>A0A4Q8BHZ1</accession>
<feature type="transmembrane region" description="Helical" evidence="1">
    <location>
        <begin position="83"/>
        <end position="106"/>
    </location>
</feature>